<comment type="caution">
    <text evidence="3">The sequence shown here is derived from an EMBL/GenBank/DDBJ whole genome shotgun (WGS) entry which is preliminary data.</text>
</comment>
<keyword evidence="1" id="KW-0175">Coiled coil</keyword>
<dbReference type="EMBL" id="QFBC01000001">
    <property type="protein sequence ID" value="PWE58363.1"/>
    <property type="molecule type" value="Genomic_DNA"/>
</dbReference>
<feature type="coiled-coil region" evidence="1">
    <location>
        <begin position="58"/>
        <end position="85"/>
    </location>
</feature>
<evidence type="ECO:0000256" key="2">
    <source>
        <dbReference type="SAM" id="SignalP"/>
    </source>
</evidence>
<feature type="chain" id="PRO_5015496196" evidence="2">
    <location>
        <begin position="20"/>
        <end position="141"/>
    </location>
</feature>
<dbReference type="OrthoDB" id="7870871at2"/>
<organism evidence="3 4">
    <name type="scientific">Metarhizobium album</name>
    <dbReference type="NCBI Taxonomy" id="2182425"/>
    <lineage>
        <taxon>Bacteria</taxon>
        <taxon>Pseudomonadati</taxon>
        <taxon>Pseudomonadota</taxon>
        <taxon>Alphaproteobacteria</taxon>
        <taxon>Hyphomicrobiales</taxon>
        <taxon>Rhizobiaceae</taxon>
        <taxon>Metarhizobium</taxon>
    </lineage>
</organism>
<reference evidence="3 4" key="1">
    <citation type="submission" date="2018-05" db="EMBL/GenBank/DDBJ databases">
        <title>The draft genome of strain NS-104.</title>
        <authorList>
            <person name="Hang P."/>
            <person name="Jiang J."/>
        </authorList>
    </citation>
    <scope>NUCLEOTIDE SEQUENCE [LARGE SCALE GENOMIC DNA]</scope>
    <source>
        <strain evidence="3 4">NS-104</strain>
    </source>
</reference>
<gene>
    <name evidence="3" type="ORF">DEM27_00330</name>
</gene>
<dbReference type="Proteomes" id="UP000245252">
    <property type="component" value="Unassembled WGS sequence"/>
</dbReference>
<dbReference type="RefSeq" id="WP_109456881.1">
    <property type="nucleotide sequence ID" value="NZ_QFBC01000001.1"/>
</dbReference>
<keyword evidence="2" id="KW-0732">Signal</keyword>
<evidence type="ECO:0000313" key="4">
    <source>
        <dbReference type="Proteomes" id="UP000245252"/>
    </source>
</evidence>
<proteinExistence type="predicted"/>
<evidence type="ECO:0000256" key="1">
    <source>
        <dbReference type="SAM" id="Coils"/>
    </source>
</evidence>
<sequence>MMLLLAGFSPLAAPLSAQAQEEQAGRFQLERTEKGIVRLDTQSGTLTLCHEKEGNLVCRMAADERAAYEEELDRLTKRVEALEKGTQPGQRDEKLLGRSLPSDADIDRSFAIMEKMMKRFMGLAEELNREKQGDRLHPQKT</sequence>
<evidence type="ECO:0000313" key="3">
    <source>
        <dbReference type="EMBL" id="PWE58363.1"/>
    </source>
</evidence>
<protein>
    <submittedName>
        <fullName evidence="3">Uncharacterized protein</fullName>
    </submittedName>
</protein>
<name>A0A2U2DYJ0_9HYPH</name>
<keyword evidence="4" id="KW-1185">Reference proteome</keyword>
<dbReference type="AlphaFoldDB" id="A0A2U2DYJ0"/>
<accession>A0A2U2DYJ0</accession>
<feature type="signal peptide" evidence="2">
    <location>
        <begin position="1"/>
        <end position="19"/>
    </location>
</feature>